<organism evidence="13 14">
    <name type="scientific">Rhizobium esperanzae</name>
    <dbReference type="NCBI Taxonomy" id="1967781"/>
    <lineage>
        <taxon>Bacteria</taxon>
        <taxon>Pseudomonadati</taxon>
        <taxon>Pseudomonadota</taxon>
        <taxon>Alphaproteobacteria</taxon>
        <taxon>Hyphomicrobiales</taxon>
        <taxon>Rhizobiaceae</taxon>
        <taxon>Rhizobium/Agrobacterium group</taxon>
        <taxon>Rhizobium</taxon>
    </lineage>
</organism>
<comment type="similarity">
    <text evidence="1">Belongs to the class-II aminoacyl-tRNA synthetase family.</text>
</comment>
<evidence type="ECO:0000256" key="7">
    <source>
        <dbReference type="ARBA" id="ARBA00022840"/>
    </source>
</evidence>
<dbReference type="InterPro" id="IPR018165">
    <property type="entry name" value="Ala-tRNA-synth_IIc_core"/>
</dbReference>
<dbReference type="Gene3D" id="3.30.930.10">
    <property type="entry name" value="Bira Bifunctional Protein, Domain 2"/>
    <property type="match status" value="1"/>
</dbReference>
<dbReference type="GO" id="GO:0002161">
    <property type="term" value="F:aminoacyl-tRNA deacylase activity"/>
    <property type="evidence" value="ECO:0007669"/>
    <property type="project" value="TreeGrafter"/>
</dbReference>
<sequence>MRDSWPARHGRGRNYKILSCADAGQRHHALPLVPADCRRRAISLSCRKARTAKEVAYVIAGRLIQHYQDFCLSKGIDFTCIESVRPHDDTTLFCSAGMQRYKSLFSDPSYRGTVANSQACLRMGDLDEIGDGTHLLHFTMLGLFSFREMTVGDAIDFWLAFLGTLGFMPDHVTIHPDRLFEWTPLYRGRVPVIPDPECIWSDGSITGYCTEFYKDGVEIGNIVNPLGSCIDVGFGAERLDMIVNGTPQSDALDTLRETVMTIVESGYRPGNKEQGYVLRKLLRRIHKMGGALDHPFFKDEVERQTRLRAKYLRLRDRYSAMSADWWFDTHGIDLADVQETMGE</sequence>
<dbReference type="InterPro" id="IPR045864">
    <property type="entry name" value="aa-tRNA-synth_II/BPL/LPL"/>
</dbReference>
<comment type="caution">
    <text evidence="13">The sequence shown here is derived from an EMBL/GenBank/DDBJ whole genome shotgun (WGS) entry which is preliminary data.</text>
</comment>
<evidence type="ECO:0000313" key="14">
    <source>
        <dbReference type="Proteomes" id="UP000197269"/>
    </source>
</evidence>
<dbReference type="SUPFAM" id="SSF101353">
    <property type="entry name" value="Putative anticodon-binding domain of alanyl-tRNA synthetase (AlaRS)"/>
    <property type="match status" value="1"/>
</dbReference>
<feature type="domain" description="Alanyl-transfer RNA synthetases family profile" evidence="12">
    <location>
        <begin position="58"/>
        <end position="293"/>
    </location>
</feature>
<evidence type="ECO:0000259" key="12">
    <source>
        <dbReference type="PROSITE" id="PS50860"/>
    </source>
</evidence>
<evidence type="ECO:0000256" key="10">
    <source>
        <dbReference type="ARBA" id="ARBA00023146"/>
    </source>
</evidence>
<dbReference type="EC" id="6.1.1.7" evidence="2"/>
<dbReference type="InterPro" id="IPR050058">
    <property type="entry name" value="Ala-tRNA_ligase"/>
</dbReference>
<keyword evidence="7" id="KW-0067">ATP-binding</keyword>
<dbReference type="SUPFAM" id="SSF55681">
    <property type="entry name" value="Class II aaRS and biotin synthetases"/>
    <property type="match status" value="1"/>
</dbReference>
<evidence type="ECO:0000313" key="13">
    <source>
        <dbReference type="EMBL" id="OWO94948.1"/>
    </source>
</evidence>
<reference evidence="13 14" key="1">
    <citation type="submission" date="2017-03" db="EMBL/GenBank/DDBJ databases">
        <title>Genome of strain Rhizobium sp. CNPSo 668.</title>
        <authorList>
            <person name="Ribeiro R."/>
        </authorList>
    </citation>
    <scope>NUCLEOTIDE SEQUENCE [LARGE SCALE GENOMIC DNA]</scope>
    <source>
        <strain evidence="13 14">CNPSo 668</strain>
    </source>
</reference>
<gene>
    <name evidence="13" type="ORF">B5E41_11110</name>
</gene>
<keyword evidence="10" id="KW-0030">Aminoacyl-tRNA synthetase</keyword>
<proteinExistence type="inferred from homology"/>
<evidence type="ECO:0000256" key="1">
    <source>
        <dbReference type="ARBA" id="ARBA00008226"/>
    </source>
</evidence>
<evidence type="ECO:0000256" key="6">
    <source>
        <dbReference type="ARBA" id="ARBA00022741"/>
    </source>
</evidence>
<dbReference type="InterPro" id="IPR018162">
    <property type="entry name" value="Ala-tRNA-ligase_IIc_anticod-bd"/>
</dbReference>
<evidence type="ECO:0000256" key="2">
    <source>
        <dbReference type="ARBA" id="ARBA00013168"/>
    </source>
</evidence>
<keyword evidence="9" id="KW-0648">Protein biosynthesis</keyword>
<dbReference type="PROSITE" id="PS50860">
    <property type="entry name" value="AA_TRNA_LIGASE_II_ALA"/>
    <property type="match status" value="1"/>
</dbReference>
<evidence type="ECO:0000256" key="11">
    <source>
        <dbReference type="ARBA" id="ARBA00032577"/>
    </source>
</evidence>
<dbReference type="GO" id="GO:0005524">
    <property type="term" value="F:ATP binding"/>
    <property type="evidence" value="ECO:0007669"/>
    <property type="project" value="UniProtKB-KW"/>
</dbReference>
<dbReference type="GO" id="GO:0004813">
    <property type="term" value="F:alanine-tRNA ligase activity"/>
    <property type="evidence" value="ECO:0007669"/>
    <property type="project" value="UniProtKB-EC"/>
</dbReference>
<dbReference type="InterPro" id="IPR018164">
    <property type="entry name" value="Ala-tRNA-synth_IIc_N"/>
</dbReference>
<evidence type="ECO:0000256" key="5">
    <source>
        <dbReference type="ARBA" id="ARBA00022598"/>
    </source>
</evidence>
<dbReference type="Proteomes" id="UP000197269">
    <property type="component" value="Unassembled WGS sequence"/>
</dbReference>
<dbReference type="GO" id="GO:0006419">
    <property type="term" value="P:alanyl-tRNA aminoacylation"/>
    <property type="evidence" value="ECO:0007669"/>
    <property type="project" value="InterPro"/>
</dbReference>
<dbReference type="PANTHER" id="PTHR11777:SF9">
    <property type="entry name" value="ALANINE--TRNA LIGASE, CYTOPLASMIC"/>
    <property type="match status" value="1"/>
</dbReference>
<protein>
    <recommendedName>
        <fullName evidence="3">Alanine--tRNA ligase</fullName>
        <ecNumber evidence="2">6.1.1.7</ecNumber>
    </recommendedName>
    <alternativeName>
        <fullName evidence="11">Alanyl-tRNA synthetase</fullName>
    </alternativeName>
</protein>
<keyword evidence="6" id="KW-0547">Nucleotide-binding</keyword>
<evidence type="ECO:0000256" key="9">
    <source>
        <dbReference type="ARBA" id="ARBA00022917"/>
    </source>
</evidence>
<evidence type="ECO:0000256" key="8">
    <source>
        <dbReference type="ARBA" id="ARBA00022884"/>
    </source>
</evidence>
<dbReference type="EMBL" id="MXPU01000006">
    <property type="protein sequence ID" value="OWO94948.1"/>
    <property type="molecule type" value="Genomic_DNA"/>
</dbReference>
<keyword evidence="8" id="KW-0694">RNA-binding</keyword>
<evidence type="ECO:0000256" key="3">
    <source>
        <dbReference type="ARBA" id="ARBA00017959"/>
    </source>
</evidence>
<evidence type="ECO:0000256" key="4">
    <source>
        <dbReference type="ARBA" id="ARBA00022555"/>
    </source>
</evidence>
<accession>A0A246DX69</accession>
<dbReference type="GO" id="GO:0005737">
    <property type="term" value="C:cytoplasm"/>
    <property type="evidence" value="ECO:0007669"/>
    <property type="project" value="InterPro"/>
</dbReference>
<dbReference type="GO" id="GO:0000049">
    <property type="term" value="F:tRNA binding"/>
    <property type="evidence" value="ECO:0007669"/>
    <property type="project" value="UniProtKB-KW"/>
</dbReference>
<keyword evidence="4" id="KW-0820">tRNA-binding</keyword>
<keyword evidence="5" id="KW-0436">Ligase</keyword>
<dbReference type="AlphaFoldDB" id="A0A246DX69"/>
<dbReference type="Pfam" id="PF01411">
    <property type="entry name" value="tRNA-synt_2c"/>
    <property type="match status" value="1"/>
</dbReference>
<name>A0A246DX69_9HYPH</name>
<dbReference type="PANTHER" id="PTHR11777">
    <property type="entry name" value="ALANYL-TRNA SYNTHETASE"/>
    <property type="match status" value="1"/>
</dbReference>